<dbReference type="Proteomes" id="UP001629745">
    <property type="component" value="Unassembled WGS sequence"/>
</dbReference>
<gene>
    <name evidence="1" type="ORF">ABEU20_002624</name>
</gene>
<evidence type="ECO:0000313" key="2">
    <source>
        <dbReference type="Proteomes" id="UP001629745"/>
    </source>
</evidence>
<evidence type="ECO:0000313" key="1">
    <source>
        <dbReference type="EMBL" id="MFM1724048.1"/>
    </source>
</evidence>
<keyword evidence="2" id="KW-1185">Reference proteome</keyword>
<dbReference type="RefSeq" id="WP_420164608.1">
    <property type="nucleotide sequence ID" value="NZ_JBDLNV010000004.1"/>
</dbReference>
<proteinExistence type="predicted"/>
<organism evidence="1 2">
    <name type="scientific">Rhodococcus parequi</name>
    <dbReference type="NCBI Taxonomy" id="3137122"/>
    <lineage>
        <taxon>Bacteria</taxon>
        <taxon>Bacillati</taxon>
        <taxon>Actinomycetota</taxon>
        <taxon>Actinomycetes</taxon>
        <taxon>Mycobacteriales</taxon>
        <taxon>Nocardiaceae</taxon>
        <taxon>Rhodococcus</taxon>
    </lineage>
</organism>
<name>A0ABW9FG28_9NOCA</name>
<accession>A0ABW9FG28</accession>
<sequence>MADGVGANRQWYDPSGRPIPAEEAERLLGQPGYDRVGSTTILDMADLDWARDVSTAWIGLDLDADGEPGPPRIFEAAVFDRDHVTLERRWYATEEEAALAHEAFVVAACDEAVDPVVLQTGDQVS</sequence>
<comment type="caution">
    <text evidence="1">The sequence shown here is derived from an EMBL/GenBank/DDBJ whole genome shotgun (WGS) entry which is preliminary data.</text>
</comment>
<dbReference type="EMBL" id="JBDLNV010000004">
    <property type="protein sequence ID" value="MFM1724048.1"/>
    <property type="molecule type" value="Genomic_DNA"/>
</dbReference>
<protein>
    <submittedName>
        <fullName evidence="1">Uncharacterized protein</fullName>
    </submittedName>
</protein>
<reference evidence="1 2" key="1">
    <citation type="submission" date="2023-11" db="EMBL/GenBank/DDBJ databases">
        <authorList>
            <person name="Val-Calvo J."/>
            <person name="Scortti M."/>
            <person name="Vazquez-Boland J."/>
        </authorList>
    </citation>
    <scope>NUCLEOTIDE SEQUENCE [LARGE SCALE GENOMIC DNA]</scope>
    <source>
        <strain evidence="1 2">PAM 2766</strain>
    </source>
</reference>